<keyword evidence="1" id="KW-0805">Transcription regulation</keyword>
<dbReference type="InterPro" id="IPR036271">
    <property type="entry name" value="Tet_transcr_reg_TetR-rel_C_sf"/>
</dbReference>
<accession>A0ABP9UKD7</accession>
<dbReference type="InterPro" id="IPR009057">
    <property type="entry name" value="Homeodomain-like_sf"/>
</dbReference>
<proteinExistence type="predicted"/>
<dbReference type="Gene3D" id="1.10.357.10">
    <property type="entry name" value="Tetracycline Repressor, domain 2"/>
    <property type="match status" value="1"/>
</dbReference>
<name>A0ABP9UKD7_9BACT</name>
<reference evidence="6 7" key="1">
    <citation type="submission" date="2024-02" db="EMBL/GenBank/DDBJ databases">
        <title>Haloferula sargassicola NBRC 104335.</title>
        <authorList>
            <person name="Ichikawa N."/>
            <person name="Katano-Makiyama Y."/>
            <person name="Hidaka K."/>
        </authorList>
    </citation>
    <scope>NUCLEOTIDE SEQUENCE [LARGE SCALE GENOMIC DNA]</scope>
    <source>
        <strain evidence="6 7">NBRC 104335</strain>
    </source>
</reference>
<dbReference type="RefSeq" id="WP_353565332.1">
    <property type="nucleotide sequence ID" value="NZ_BAABRI010000002.1"/>
</dbReference>
<evidence type="ECO:0000256" key="1">
    <source>
        <dbReference type="ARBA" id="ARBA00023015"/>
    </source>
</evidence>
<gene>
    <name evidence="6" type="primary">acuR_1</name>
    <name evidence="6" type="ORF">Hsar01_00383</name>
</gene>
<dbReference type="PANTHER" id="PTHR47506">
    <property type="entry name" value="TRANSCRIPTIONAL REGULATORY PROTEIN"/>
    <property type="match status" value="1"/>
</dbReference>
<keyword evidence="2 4" id="KW-0238">DNA-binding</keyword>
<keyword evidence="3" id="KW-0804">Transcription</keyword>
<evidence type="ECO:0000313" key="6">
    <source>
        <dbReference type="EMBL" id="GAA5481176.1"/>
    </source>
</evidence>
<sequence>MPPVSQARMKLLEAMLEAMWERSYAAISVDAICERAGVRKGSFYHFFPSKCALAVAALEHKWQTEASTCLDEMFGSGLPPLERLSRVVDHWYEKARASQLEHGRVLGCPYFSIACETAGVEPELAAMARKILDGFQDRLERTLAEARDRGDLVLDDPAATAACLFSLLEGASTQARIHDDPERVRHLAPAIGGLLGIDFPPVTPATA</sequence>
<dbReference type="EMBL" id="BAABRI010000002">
    <property type="protein sequence ID" value="GAA5481176.1"/>
    <property type="molecule type" value="Genomic_DNA"/>
</dbReference>
<protein>
    <submittedName>
        <fullName evidence="6">Transcriptional regulator AcuR</fullName>
    </submittedName>
</protein>
<dbReference type="PRINTS" id="PR00455">
    <property type="entry name" value="HTHTETR"/>
</dbReference>
<dbReference type="InterPro" id="IPR011075">
    <property type="entry name" value="TetR_C"/>
</dbReference>
<dbReference type="InterPro" id="IPR001647">
    <property type="entry name" value="HTH_TetR"/>
</dbReference>
<dbReference type="SUPFAM" id="SSF46689">
    <property type="entry name" value="Homeodomain-like"/>
    <property type="match status" value="1"/>
</dbReference>
<dbReference type="SUPFAM" id="SSF48498">
    <property type="entry name" value="Tetracyclin repressor-like, C-terminal domain"/>
    <property type="match status" value="1"/>
</dbReference>
<dbReference type="PANTHER" id="PTHR47506:SF1">
    <property type="entry name" value="HTH-TYPE TRANSCRIPTIONAL REGULATOR YJDC"/>
    <property type="match status" value="1"/>
</dbReference>
<evidence type="ECO:0000256" key="4">
    <source>
        <dbReference type="PROSITE-ProRule" id="PRU00335"/>
    </source>
</evidence>
<evidence type="ECO:0000313" key="7">
    <source>
        <dbReference type="Proteomes" id="UP001476282"/>
    </source>
</evidence>
<dbReference type="Pfam" id="PF16925">
    <property type="entry name" value="TetR_C_13"/>
    <property type="match status" value="1"/>
</dbReference>
<dbReference type="PROSITE" id="PS50977">
    <property type="entry name" value="HTH_TETR_2"/>
    <property type="match status" value="1"/>
</dbReference>
<keyword evidence="7" id="KW-1185">Reference proteome</keyword>
<dbReference type="Proteomes" id="UP001476282">
    <property type="component" value="Unassembled WGS sequence"/>
</dbReference>
<evidence type="ECO:0000256" key="2">
    <source>
        <dbReference type="ARBA" id="ARBA00023125"/>
    </source>
</evidence>
<feature type="DNA-binding region" description="H-T-H motif" evidence="4">
    <location>
        <begin position="28"/>
        <end position="47"/>
    </location>
</feature>
<feature type="domain" description="HTH tetR-type" evidence="5">
    <location>
        <begin position="5"/>
        <end position="65"/>
    </location>
</feature>
<evidence type="ECO:0000256" key="3">
    <source>
        <dbReference type="ARBA" id="ARBA00023163"/>
    </source>
</evidence>
<dbReference type="Pfam" id="PF00440">
    <property type="entry name" value="TetR_N"/>
    <property type="match status" value="1"/>
</dbReference>
<evidence type="ECO:0000259" key="5">
    <source>
        <dbReference type="PROSITE" id="PS50977"/>
    </source>
</evidence>
<organism evidence="6 7">
    <name type="scientific">Haloferula sargassicola</name>
    <dbReference type="NCBI Taxonomy" id="490096"/>
    <lineage>
        <taxon>Bacteria</taxon>
        <taxon>Pseudomonadati</taxon>
        <taxon>Verrucomicrobiota</taxon>
        <taxon>Verrucomicrobiia</taxon>
        <taxon>Verrucomicrobiales</taxon>
        <taxon>Verrucomicrobiaceae</taxon>
        <taxon>Haloferula</taxon>
    </lineage>
</organism>
<comment type="caution">
    <text evidence="6">The sequence shown here is derived from an EMBL/GenBank/DDBJ whole genome shotgun (WGS) entry which is preliminary data.</text>
</comment>